<reference evidence="2 3" key="1">
    <citation type="journal article" date="2019" name="Commun. Biol.">
        <title>The bagworm genome reveals a unique fibroin gene that provides high tensile strength.</title>
        <authorList>
            <person name="Kono N."/>
            <person name="Nakamura H."/>
            <person name="Ohtoshi R."/>
            <person name="Tomita M."/>
            <person name="Numata K."/>
            <person name="Arakawa K."/>
        </authorList>
    </citation>
    <scope>NUCLEOTIDE SEQUENCE [LARGE SCALE GENOMIC DNA]</scope>
</reference>
<proteinExistence type="predicted"/>
<dbReference type="Proteomes" id="UP000299102">
    <property type="component" value="Unassembled WGS sequence"/>
</dbReference>
<name>A0A4C1URW1_EUMVA</name>
<gene>
    <name evidence="2" type="ORF">EVAR_20563_1</name>
</gene>
<feature type="region of interest" description="Disordered" evidence="1">
    <location>
        <begin position="132"/>
        <end position="158"/>
    </location>
</feature>
<evidence type="ECO:0000256" key="1">
    <source>
        <dbReference type="SAM" id="MobiDB-lite"/>
    </source>
</evidence>
<sequence length="170" mass="19636">MARTSSVHRIRKIEVISSEHRKVLMGVDKCQNKSAIRIRDPIYKQTLLQFKAFSVLEKSRRSSEVRGRIRPRACAGRTTARRHQDLMNDVFLKVTTFPRETLKMPTEARIPGHKHVDGGRGWKWMRRVQRSSDLGREGAERNETTRLRPRPTCKSRSGIRGACRLAPAYT</sequence>
<evidence type="ECO:0000313" key="3">
    <source>
        <dbReference type="Proteomes" id="UP000299102"/>
    </source>
</evidence>
<accession>A0A4C1URW1</accession>
<dbReference type="EMBL" id="BGZK01000217">
    <property type="protein sequence ID" value="GBP29201.1"/>
    <property type="molecule type" value="Genomic_DNA"/>
</dbReference>
<keyword evidence="3" id="KW-1185">Reference proteome</keyword>
<feature type="compositionally biased region" description="Basic and acidic residues" evidence="1">
    <location>
        <begin position="133"/>
        <end position="146"/>
    </location>
</feature>
<comment type="caution">
    <text evidence="2">The sequence shown here is derived from an EMBL/GenBank/DDBJ whole genome shotgun (WGS) entry which is preliminary data.</text>
</comment>
<protein>
    <submittedName>
        <fullName evidence="2">Uncharacterized protein</fullName>
    </submittedName>
</protein>
<organism evidence="2 3">
    <name type="scientific">Eumeta variegata</name>
    <name type="common">Bagworm moth</name>
    <name type="synonym">Eumeta japonica</name>
    <dbReference type="NCBI Taxonomy" id="151549"/>
    <lineage>
        <taxon>Eukaryota</taxon>
        <taxon>Metazoa</taxon>
        <taxon>Ecdysozoa</taxon>
        <taxon>Arthropoda</taxon>
        <taxon>Hexapoda</taxon>
        <taxon>Insecta</taxon>
        <taxon>Pterygota</taxon>
        <taxon>Neoptera</taxon>
        <taxon>Endopterygota</taxon>
        <taxon>Lepidoptera</taxon>
        <taxon>Glossata</taxon>
        <taxon>Ditrysia</taxon>
        <taxon>Tineoidea</taxon>
        <taxon>Psychidae</taxon>
        <taxon>Oiketicinae</taxon>
        <taxon>Eumeta</taxon>
    </lineage>
</organism>
<evidence type="ECO:0000313" key="2">
    <source>
        <dbReference type="EMBL" id="GBP29201.1"/>
    </source>
</evidence>
<dbReference type="AlphaFoldDB" id="A0A4C1URW1"/>